<dbReference type="OrthoDB" id="1115936at2"/>
<feature type="compositionally biased region" description="Polar residues" evidence="1">
    <location>
        <begin position="244"/>
        <end position="255"/>
    </location>
</feature>
<evidence type="ECO:0000256" key="1">
    <source>
        <dbReference type="SAM" id="MobiDB-lite"/>
    </source>
</evidence>
<proteinExistence type="predicted"/>
<protein>
    <submittedName>
        <fullName evidence="2">Uncharacterized protein</fullName>
    </submittedName>
</protein>
<gene>
    <name evidence="2" type="ORF">DLK05_05870</name>
</gene>
<dbReference type="InterPro" id="IPR046228">
    <property type="entry name" value="DUF6261"/>
</dbReference>
<feature type="region of interest" description="Disordered" evidence="1">
    <location>
        <begin position="233"/>
        <end position="255"/>
    </location>
</feature>
<accession>A0A434AX47</accession>
<dbReference type="RefSeq" id="WP_127343061.1">
    <property type="nucleotide sequence ID" value="NZ_RJJX01000005.1"/>
</dbReference>
<dbReference type="Proteomes" id="UP000282985">
    <property type="component" value="Unassembled WGS sequence"/>
</dbReference>
<dbReference type="AlphaFoldDB" id="A0A434AX47"/>
<dbReference type="Pfam" id="PF19775">
    <property type="entry name" value="DUF6261"/>
    <property type="match status" value="1"/>
</dbReference>
<organism evidence="2 3">
    <name type="scientific">Ancylomarina longa</name>
    <dbReference type="NCBI Taxonomy" id="2487017"/>
    <lineage>
        <taxon>Bacteria</taxon>
        <taxon>Pseudomonadati</taxon>
        <taxon>Bacteroidota</taxon>
        <taxon>Bacteroidia</taxon>
        <taxon>Marinilabiliales</taxon>
        <taxon>Marinifilaceae</taxon>
        <taxon>Ancylomarina</taxon>
    </lineage>
</organism>
<name>A0A434AX47_9BACT</name>
<comment type="caution">
    <text evidence="2">The sequence shown here is derived from an EMBL/GenBank/DDBJ whole genome shotgun (WGS) entry which is preliminary data.</text>
</comment>
<reference evidence="2 3" key="1">
    <citation type="submission" date="2018-11" db="EMBL/GenBank/DDBJ databases">
        <title>Parancylomarina longa gen. nov., sp. nov., isolated from sediments of southern Okinawa.</title>
        <authorList>
            <person name="Fu T."/>
        </authorList>
    </citation>
    <scope>NUCLEOTIDE SEQUENCE [LARGE SCALE GENOMIC DNA]</scope>
    <source>
        <strain evidence="2 3">T3-2 S1-C</strain>
    </source>
</reference>
<sequence>MIKNMLLSMLRVNELLAYSREIISRVKPLRVEGLQIMETIDTFDSKLQMALHVANGKRTNDYTHLLHESDHRRDESYLAFRNSMEAATHCKDQVKAQKAANICEIIRGHGWSLHVKGQKVQSSIMASLFKDLSQEERKLDIVDLGAESYYQDLIDDCAAYDSLLEKRDSESKGKKNPENEQVYKELRVSCEQFFEALEVLNRVAPQAQYVEMIEIVNQCTDKYMIDLRSRKTRSEHVVEEAGSEQEQVTSEQDES</sequence>
<evidence type="ECO:0000313" key="3">
    <source>
        <dbReference type="Proteomes" id="UP000282985"/>
    </source>
</evidence>
<evidence type="ECO:0000313" key="2">
    <source>
        <dbReference type="EMBL" id="RUT79006.1"/>
    </source>
</evidence>
<dbReference type="EMBL" id="RJJX01000005">
    <property type="protein sequence ID" value="RUT79006.1"/>
    <property type="molecule type" value="Genomic_DNA"/>
</dbReference>
<keyword evidence="3" id="KW-1185">Reference proteome</keyword>